<dbReference type="EMBL" id="GEDC01012146">
    <property type="protein sequence ID" value="JAS25152.1"/>
    <property type="molecule type" value="Transcribed_RNA"/>
</dbReference>
<accession>A0A1B6DHM2</accession>
<protein>
    <submittedName>
        <fullName evidence="1">Uncharacterized protein</fullName>
    </submittedName>
</protein>
<proteinExistence type="predicted"/>
<organism evidence="1">
    <name type="scientific">Clastoptera arizonana</name>
    <name type="common">Arizona spittle bug</name>
    <dbReference type="NCBI Taxonomy" id="38151"/>
    <lineage>
        <taxon>Eukaryota</taxon>
        <taxon>Metazoa</taxon>
        <taxon>Ecdysozoa</taxon>
        <taxon>Arthropoda</taxon>
        <taxon>Hexapoda</taxon>
        <taxon>Insecta</taxon>
        <taxon>Pterygota</taxon>
        <taxon>Neoptera</taxon>
        <taxon>Paraneoptera</taxon>
        <taxon>Hemiptera</taxon>
        <taxon>Auchenorrhyncha</taxon>
        <taxon>Cercopoidea</taxon>
        <taxon>Clastopteridae</taxon>
        <taxon>Clastoptera</taxon>
    </lineage>
</organism>
<gene>
    <name evidence="1" type="ORF">g.7084</name>
</gene>
<evidence type="ECO:0000313" key="1">
    <source>
        <dbReference type="EMBL" id="JAS25152.1"/>
    </source>
</evidence>
<name>A0A1B6DHM2_9HEMI</name>
<sequence>MKHWKRVKKLYCCCCTKKDEDVEKGEGEVRVEELQTLFQRIDVLKFEFDNDDEVKPVRSVSFYDNEEDDEDDSYSIVLDILDDVFNKLPQDEIILHAISLLSTSPPKSILKTNSSVTAQKSISFYDYTFHESNSIVEDILWDLIQELPLNKKN</sequence>
<reference evidence="1" key="1">
    <citation type="submission" date="2015-12" db="EMBL/GenBank/DDBJ databases">
        <title>De novo transcriptome assembly of four potential Pierce s Disease insect vectors from Arizona vineyards.</title>
        <authorList>
            <person name="Tassone E.E."/>
        </authorList>
    </citation>
    <scope>NUCLEOTIDE SEQUENCE</scope>
</reference>
<dbReference type="AlphaFoldDB" id="A0A1B6DHM2"/>